<dbReference type="Proteomes" id="UP001073227">
    <property type="component" value="Unassembled WGS sequence"/>
</dbReference>
<evidence type="ECO:0000313" key="3">
    <source>
        <dbReference type="Proteomes" id="UP001073227"/>
    </source>
</evidence>
<accession>A0ABT3Z4K0</accession>
<dbReference type="EMBL" id="JAOVZR010000001">
    <property type="protein sequence ID" value="MCY0146692.1"/>
    <property type="molecule type" value="Genomic_DNA"/>
</dbReference>
<protein>
    <submittedName>
        <fullName evidence="2">Transposase</fullName>
    </submittedName>
</protein>
<dbReference type="Pfam" id="PF13701">
    <property type="entry name" value="DDE_Tnp_1_4"/>
    <property type="match status" value="1"/>
</dbReference>
<comment type="caution">
    <text evidence="2">The sequence shown here is derived from an EMBL/GenBank/DDBJ whole genome shotgun (WGS) entry which is preliminary data.</text>
</comment>
<sequence>MKMSMMPHARDPVMRAITGREDFDRPAASESQMGRFETGTLPSGKNLTALSNLNGKWLGRIQRLRKSPNLILDIDSSESPVPGEQEASAYNGHFGCRGYHPLFVFNQHGDLEHCALRPGNVHSAHNWQAVLDPVVKRYRWSGLWRNAHEAMRHSPSLSCSTIWKPISLARQSA</sequence>
<gene>
    <name evidence="2" type="ORF">OEG84_02910</name>
</gene>
<dbReference type="InterPro" id="IPR025668">
    <property type="entry name" value="Tnp_DDE_dom"/>
</dbReference>
<evidence type="ECO:0000313" key="2">
    <source>
        <dbReference type="EMBL" id="MCY0146692.1"/>
    </source>
</evidence>
<keyword evidence="3" id="KW-1185">Reference proteome</keyword>
<name>A0ABT3Z4K0_9HYPH</name>
<dbReference type="RefSeq" id="WP_267652343.1">
    <property type="nucleotide sequence ID" value="NZ_JAOVZR010000001.1"/>
</dbReference>
<evidence type="ECO:0000259" key="1">
    <source>
        <dbReference type="Pfam" id="PF13701"/>
    </source>
</evidence>
<feature type="domain" description="Transposase DDE" evidence="1">
    <location>
        <begin position="10"/>
        <end position="140"/>
    </location>
</feature>
<reference evidence="2" key="1">
    <citation type="submission" date="2022-10" db="EMBL/GenBank/DDBJ databases">
        <title>Hoeflea sp. G2-23, isolated from marine algae.</title>
        <authorList>
            <person name="Kristyanto S."/>
            <person name="Kim J.M."/>
            <person name="Jeon C.O."/>
        </authorList>
    </citation>
    <scope>NUCLEOTIDE SEQUENCE</scope>
    <source>
        <strain evidence="2">G2-23</strain>
    </source>
</reference>
<organism evidence="2 3">
    <name type="scientific">Hoeflea algicola</name>
    <dbReference type="NCBI Taxonomy" id="2983763"/>
    <lineage>
        <taxon>Bacteria</taxon>
        <taxon>Pseudomonadati</taxon>
        <taxon>Pseudomonadota</taxon>
        <taxon>Alphaproteobacteria</taxon>
        <taxon>Hyphomicrobiales</taxon>
        <taxon>Rhizobiaceae</taxon>
        <taxon>Hoeflea</taxon>
    </lineage>
</organism>
<proteinExistence type="predicted"/>